<gene>
    <name evidence="4" type="ORF">RirG_191380</name>
</gene>
<name>A0A015IPM7_RHIIW</name>
<dbReference type="InterPro" id="IPR004328">
    <property type="entry name" value="BRO1_dom"/>
</dbReference>
<protein>
    <recommendedName>
        <fullName evidence="2">pH-response regulator protein palC</fullName>
    </recommendedName>
</protein>
<organism evidence="4 5">
    <name type="scientific">Rhizophagus irregularis (strain DAOM 197198w)</name>
    <name type="common">Glomus intraradices</name>
    <dbReference type="NCBI Taxonomy" id="1432141"/>
    <lineage>
        <taxon>Eukaryota</taxon>
        <taxon>Fungi</taxon>
        <taxon>Fungi incertae sedis</taxon>
        <taxon>Mucoromycota</taxon>
        <taxon>Glomeromycotina</taxon>
        <taxon>Glomeromycetes</taxon>
        <taxon>Glomerales</taxon>
        <taxon>Glomeraceae</taxon>
        <taxon>Rhizophagus</taxon>
    </lineage>
</organism>
<dbReference type="GO" id="GO:0071467">
    <property type="term" value="P:cellular response to pH"/>
    <property type="evidence" value="ECO:0007669"/>
    <property type="project" value="InterPro"/>
</dbReference>
<comment type="similarity">
    <text evidence="1">Belongs to the palC family.</text>
</comment>
<evidence type="ECO:0000256" key="2">
    <source>
        <dbReference type="ARBA" id="ARBA00022193"/>
    </source>
</evidence>
<dbReference type="OMA" id="NEASHHL"/>
<dbReference type="PANTHER" id="PTHR40463:SF1">
    <property type="entry name" value="PH-RESPONSE REGULATOR PROTEIN PALC"/>
    <property type="match status" value="1"/>
</dbReference>
<reference evidence="4 5" key="1">
    <citation type="submission" date="2014-02" db="EMBL/GenBank/DDBJ databases">
        <title>Single nucleus genome sequencing reveals high similarity among nuclei of an endomycorrhizal fungus.</title>
        <authorList>
            <person name="Lin K."/>
            <person name="Geurts R."/>
            <person name="Zhang Z."/>
            <person name="Limpens E."/>
            <person name="Saunders D.G."/>
            <person name="Mu D."/>
            <person name="Pang E."/>
            <person name="Cao H."/>
            <person name="Cha H."/>
            <person name="Lin T."/>
            <person name="Zhou Q."/>
            <person name="Shang Y."/>
            <person name="Li Y."/>
            <person name="Ivanov S."/>
            <person name="Sharma T."/>
            <person name="Velzen R.V."/>
            <person name="Ruijter N.D."/>
            <person name="Aanen D.K."/>
            <person name="Win J."/>
            <person name="Kamoun S."/>
            <person name="Bisseling T."/>
            <person name="Huang S."/>
        </authorList>
    </citation>
    <scope>NUCLEOTIDE SEQUENCE [LARGE SCALE GENOMIC DNA]</scope>
    <source>
        <strain evidence="5">DAOM197198w</strain>
    </source>
</reference>
<dbReference type="OrthoDB" id="10266451at2759"/>
<evidence type="ECO:0000256" key="1">
    <source>
        <dbReference type="ARBA" id="ARBA00010997"/>
    </source>
</evidence>
<dbReference type="EMBL" id="JEMT01026523">
    <property type="protein sequence ID" value="EXX59167.1"/>
    <property type="molecule type" value="Genomic_DNA"/>
</dbReference>
<dbReference type="Proteomes" id="UP000022910">
    <property type="component" value="Unassembled WGS sequence"/>
</dbReference>
<feature type="domain" description="BRO1" evidence="3">
    <location>
        <begin position="1"/>
        <end position="369"/>
    </location>
</feature>
<dbReference type="AlphaFoldDB" id="A0A015IPM7"/>
<evidence type="ECO:0000313" key="5">
    <source>
        <dbReference type="Proteomes" id="UP000022910"/>
    </source>
</evidence>
<evidence type="ECO:0000259" key="3">
    <source>
        <dbReference type="PROSITE" id="PS51180"/>
    </source>
</evidence>
<proteinExistence type="inferred from homology"/>
<dbReference type="InterPro" id="IPR037505">
    <property type="entry name" value="pH-resp_palC"/>
</dbReference>
<dbReference type="PANTHER" id="PTHR40463">
    <property type="entry name" value="PH-RESPONSE REGULATOR PROTEIN PALC"/>
    <property type="match status" value="1"/>
</dbReference>
<dbReference type="InterPro" id="IPR038499">
    <property type="entry name" value="BRO1_sf"/>
</dbReference>
<dbReference type="PROSITE" id="PS51180">
    <property type="entry name" value="BRO1"/>
    <property type="match status" value="1"/>
</dbReference>
<dbReference type="SMART" id="SM01041">
    <property type="entry name" value="BRO1"/>
    <property type="match status" value="1"/>
</dbReference>
<dbReference type="STRING" id="1432141.A0A015IPM7"/>
<dbReference type="Pfam" id="PF03097">
    <property type="entry name" value="BRO1"/>
    <property type="match status" value="1"/>
</dbReference>
<accession>A0A015IPM7</accession>
<keyword evidence="5" id="KW-1185">Reference proteome</keyword>
<comment type="caution">
    <text evidence="4">The sequence shown here is derived from an EMBL/GenBank/DDBJ whole genome shotgun (WGS) entry which is preliminary data.</text>
</comment>
<dbReference type="Gene3D" id="1.25.40.280">
    <property type="entry name" value="alix/aip1 like domains"/>
    <property type="match status" value="1"/>
</dbReference>
<evidence type="ECO:0000313" key="4">
    <source>
        <dbReference type="EMBL" id="EXX59167.1"/>
    </source>
</evidence>
<sequence>MSFIYPLPTTGSISWSDFLLDEDNLYLSEISEATAQRGRVREVLKEAKRTEGPKDYTKIINTIGDYLPYLFGIIDCLEGGQLKLKKEIETSWRCTLSDTVLKKKSRVLCKGIYYELIFILLTYGYACSDWATGIIERQLQNDEIDLRLRQAADLLRKAGGIFAYIGEQICPKWNNDSISKPVDVLMEIPTSISKIALADSTSIAIRKALMQQTTSSLLAKLAFGVSGHYEMANGLIKSLKDPSKVCGDFRKYVSYGALFHQALGKKFLAQDANEHQQYGKAVGFITQAKEAFQLLTKSKLTTIAAHATQEYNEVKNLYTSYVSYNNTVAYEKVPTKADLQALIPGGRMLQELTKYKPPSPAFGPGLKTITKEQPPGYILDGQYY</sequence>
<dbReference type="SMR" id="A0A015IPM7"/>
<dbReference type="GO" id="GO:0005886">
    <property type="term" value="C:plasma membrane"/>
    <property type="evidence" value="ECO:0007669"/>
    <property type="project" value="TreeGrafter"/>
</dbReference>